<dbReference type="Proteomes" id="UP000799429">
    <property type="component" value="Unassembled WGS sequence"/>
</dbReference>
<comment type="similarity">
    <text evidence="2">Belongs to the YPP1 family.</text>
</comment>
<feature type="compositionally biased region" description="Low complexity" evidence="4">
    <location>
        <begin position="792"/>
        <end position="807"/>
    </location>
</feature>
<dbReference type="PANTHER" id="PTHR23083:SF464">
    <property type="entry name" value="TETRATRICOPEPTIDE REPEAT DOMAIN 7, ISOFORM A"/>
    <property type="match status" value="1"/>
</dbReference>
<feature type="compositionally biased region" description="Polar residues" evidence="4">
    <location>
        <begin position="838"/>
        <end position="847"/>
    </location>
</feature>
<gene>
    <name evidence="5" type="ORF">M501DRAFT_1014377</name>
</gene>
<dbReference type="PANTHER" id="PTHR23083">
    <property type="entry name" value="TETRATRICOPEPTIDE REPEAT PROTEIN, TPR"/>
    <property type="match status" value="1"/>
</dbReference>
<name>A0A9P4SFI4_9PEZI</name>
<feature type="compositionally biased region" description="Polar residues" evidence="4">
    <location>
        <begin position="808"/>
        <end position="821"/>
    </location>
</feature>
<protein>
    <recommendedName>
        <fullName evidence="7">Filamentation protein</fullName>
    </recommendedName>
</protein>
<dbReference type="InterPro" id="IPR011990">
    <property type="entry name" value="TPR-like_helical_dom_sf"/>
</dbReference>
<evidence type="ECO:0000313" key="5">
    <source>
        <dbReference type="EMBL" id="KAF2841577.1"/>
    </source>
</evidence>
<organism evidence="5 6">
    <name type="scientific">Patellaria atrata CBS 101060</name>
    <dbReference type="NCBI Taxonomy" id="1346257"/>
    <lineage>
        <taxon>Eukaryota</taxon>
        <taxon>Fungi</taxon>
        <taxon>Dikarya</taxon>
        <taxon>Ascomycota</taxon>
        <taxon>Pezizomycotina</taxon>
        <taxon>Dothideomycetes</taxon>
        <taxon>Dothideomycetes incertae sedis</taxon>
        <taxon>Patellariales</taxon>
        <taxon>Patellariaceae</taxon>
        <taxon>Patellaria</taxon>
    </lineage>
</organism>
<dbReference type="SUPFAM" id="SSF48452">
    <property type="entry name" value="TPR-like"/>
    <property type="match status" value="2"/>
</dbReference>
<feature type="region of interest" description="Disordered" evidence="4">
    <location>
        <begin position="767"/>
        <end position="963"/>
    </location>
</feature>
<evidence type="ECO:0000256" key="4">
    <source>
        <dbReference type="SAM" id="MobiDB-lite"/>
    </source>
</evidence>
<dbReference type="AlphaFoldDB" id="A0A9P4SFI4"/>
<comment type="function">
    <text evidence="1">Involved in endocytosis.</text>
</comment>
<feature type="compositionally biased region" description="Basic and acidic residues" evidence="4">
    <location>
        <begin position="773"/>
        <end position="786"/>
    </location>
</feature>
<evidence type="ECO:0000256" key="1">
    <source>
        <dbReference type="ARBA" id="ARBA00002550"/>
    </source>
</evidence>
<dbReference type="InterPro" id="IPR019734">
    <property type="entry name" value="TPR_rpt"/>
</dbReference>
<dbReference type="InterPro" id="IPR051722">
    <property type="entry name" value="Endocytosis_PI4K-reg_protein"/>
</dbReference>
<evidence type="ECO:0000256" key="3">
    <source>
        <dbReference type="PROSITE-ProRule" id="PRU00339"/>
    </source>
</evidence>
<feature type="compositionally biased region" description="Low complexity" evidence="4">
    <location>
        <begin position="952"/>
        <end position="963"/>
    </location>
</feature>
<dbReference type="SMART" id="SM00028">
    <property type="entry name" value="TPR"/>
    <property type="match status" value="4"/>
</dbReference>
<accession>A0A9P4SFI4</accession>
<comment type="caution">
    <text evidence="5">The sequence shown here is derived from an EMBL/GenBank/DDBJ whole genome shotgun (WGS) entry which is preliminary data.</text>
</comment>
<dbReference type="OrthoDB" id="29013at2759"/>
<feature type="repeat" description="TPR" evidence="3">
    <location>
        <begin position="1040"/>
        <end position="1073"/>
    </location>
</feature>
<evidence type="ECO:0000313" key="6">
    <source>
        <dbReference type="Proteomes" id="UP000799429"/>
    </source>
</evidence>
<keyword evidence="6" id="KW-1185">Reference proteome</keyword>
<feature type="compositionally biased region" description="Polar residues" evidence="4">
    <location>
        <begin position="896"/>
        <end position="905"/>
    </location>
</feature>
<feature type="compositionally biased region" description="Basic residues" evidence="4">
    <location>
        <begin position="822"/>
        <end position="835"/>
    </location>
</feature>
<feature type="region of interest" description="Disordered" evidence="4">
    <location>
        <begin position="1111"/>
        <end position="1142"/>
    </location>
</feature>
<dbReference type="EMBL" id="MU006091">
    <property type="protein sequence ID" value="KAF2841577.1"/>
    <property type="molecule type" value="Genomic_DNA"/>
</dbReference>
<evidence type="ECO:0000256" key="2">
    <source>
        <dbReference type="ARBA" id="ARBA00038251"/>
    </source>
</evidence>
<sequence length="1221" mass="136141">MSAQRENEKATRYLSLLDDVRCNARWSEVPELARKIEKHAPHRKCLALTARSETNVASHQSQEVSTTVHPSSNSDLAQRIPLLFTAIEQETQYPLDAFQGMVCIGWIHWALGEPRLAVSTLPKDFESMIMILANHEKQNSEWTKVCVVKGACLKGMSQEKISTEQEAIQTYTSVLPFLETLQPLNSGTPQLLFWVEQLLTHLCLLTERTTRQQSFTDSHKITTPFRVWARLWQPKPGHPNNLITTESAETSKARRSVWKAYYDTLSMILRNGMSYSQSPTLQDGTWPAENEKYSDLTSARLQQRAELKRVETTYESLLLKETRFPKANQINHEVREWVEAVIANWRVMCGPTWTDKELGEGGKSGVGHGVLDILYRAATKTFHSSQILRHLFSVHASLAEFELAMKAFDAYVEIVARAKDRIEKSGEEEVDLDDDDTILRTGAEAIRILCRFGSRKEAEKAREIANIIEKWISQHRPSSRQSNSAHVQLPTTDDSNRIEGMTVSPHALAVSYHAIGMSQAQWARVTYETASRAGLQSQAILNFQRSLRPEFEDPYNLNTMYSLGLVLAETRDINGAIIIVKQALATRADTGFSFSPDGALSESTQDFPGSPYSRERKLIALWHLLALLLTSRSEFITAEKACEAAFQQFRDPTHLFGPDNQSDEYRSDHLNELSEKSLDQRPRALVDQMQAFEKEGIVQVKMTQMAITEVLEGASAAVDASDELLALYARLFGEPHVGQIRSDVSKIPLSPPKTASQTIRGSILGRSRTVKGASDRSTIRSDRASTARESLTSRPDTTMTQTTMAPTIQVTDETGYSTNKQTGHHHHHLPFHHKTPDHSPQTRSQNVKLRKKSVGSLKNRASEGHPVARNDGITETDFANASPNPNTASSASPNSQTSRRGSVTQTERKSVESPDQPLRSINHNMDHSANLPPTGHSRQPPKQDVRLPAPFPSTSSSTADPPFASIDERRHSISLLVQIWIFISGLYMRAVMFEESKAAIDEAFKLVEGFQHEVAQGSSSIAAFADRGWGGGKSVEELWADVWAERGNLALARESHHAALSYFEKALSHFPDHPTAVVRHSSILLDIHSQKVPPEVGDASTTSRELLHRASLPHKMVEDGSSGTSESASEEPSDAAHTSIPVSPKKLNRLAARDRAFSLLSSLTKLGSGWDRSEAWFTLARAYEEGGQIEKAKEILWWCVELEDKKPIRPWHSVGVGGFVL</sequence>
<reference evidence="5" key="1">
    <citation type="journal article" date="2020" name="Stud. Mycol.">
        <title>101 Dothideomycetes genomes: a test case for predicting lifestyles and emergence of pathogens.</title>
        <authorList>
            <person name="Haridas S."/>
            <person name="Albert R."/>
            <person name="Binder M."/>
            <person name="Bloem J."/>
            <person name="Labutti K."/>
            <person name="Salamov A."/>
            <person name="Andreopoulos B."/>
            <person name="Baker S."/>
            <person name="Barry K."/>
            <person name="Bills G."/>
            <person name="Bluhm B."/>
            <person name="Cannon C."/>
            <person name="Castanera R."/>
            <person name="Culley D."/>
            <person name="Daum C."/>
            <person name="Ezra D."/>
            <person name="Gonzalez J."/>
            <person name="Henrissat B."/>
            <person name="Kuo A."/>
            <person name="Liang C."/>
            <person name="Lipzen A."/>
            <person name="Lutzoni F."/>
            <person name="Magnuson J."/>
            <person name="Mondo S."/>
            <person name="Nolan M."/>
            <person name="Ohm R."/>
            <person name="Pangilinan J."/>
            <person name="Park H.-J."/>
            <person name="Ramirez L."/>
            <person name="Alfaro M."/>
            <person name="Sun H."/>
            <person name="Tritt A."/>
            <person name="Yoshinaga Y."/>
            <person name="Zwiers L.-H."/>
            <person name="Turgeon B."/>
            <person name="Goodwin S."/>
            <person name="Spatafora J."/>
            <person name="Crous P."/>
            <person name="Grigoriev I."/>
        </authorList>
    </citation>
    <scope>NUCLEOTIDE SEQUENCE</scope>
    <source>
        <strain evidence="5">CBS 101060</strain>
    </source>
</reference>
<feature type="compositionally biased region" description="Low complexity" evidence="4">
    <location>
        <begin position="879"/>
        <end position="895"/>
    </location>
</feature>
<proteinExistence type="inferred from homology"/>
<keyword evidence="3" id="KW-0802">TPR repeat</keyword>
<dbReference type="Gene3D" id="1.25.40.10">
    <property type="entry name" value="Tetratricopeptide repeat domain"/>
    <property type="match status" value="2"/>
</dbReference>
<feature type="region of interest" description="Disordered" evidence="4">
    <location>
        <begin position="475"/>
        <end position="496"/>
    </location>
</feature>
<dbReference type="PROSITE" id="PS50005">
    <property type="entry name" value="TPR"/>
    <property type="match status" value="1"/>
</dbReference>
<evidence type="ECO:0008006" key="7">
    <source>
        <dbReference type="Google" id="ProtNLM"/>
    </source>
</evidence>
<dbReference type="Pfam" id="PF13181">
    <property type="entry name" value="TPR_8"/>
    <property type="match status" value="1"/>
</dbReference>
<feature type="compositionally biased region" description="Polar residues" evidence="4">
    <location>
        <begin position="475"/>
        <end position="493"/>
    </location>
</feature>